<dbReference type="InterPro" id="IPR015421">
    <property type="entry name" value="PyrdxlP-dep_Trfase_major"/>
</dbReference>
<dbReference type="InterPro" id="IPR010970">
    <property type="entry name" value="Cys_dSase_SufS"/>
</dbReference>
<name>A0A6P1TQC5_9FIRM</name>
<dbReference type="InterPro" id="IPR000192">
    <property type="entry name" value="Aminotrans_V_dom"/>
</dbReference>
<dbReference type="Proteomes" id="UP000464314">
    <property type="component" value="Chromosome"/>
</dbReference>
<dbReference type="NCBIfam" id="TIGR01979">
    <property type="entry name" value="sufS"/>
    <property type="match status" value="1"/>
</dbReference>
<dbReference type="PANTHER" id="PTHR43586">
    <property type="entry name" value="CYSTEINE DESULFURASE"/>
    <property type="match status" value="1"/>
</dbReference>
<sequence length="409" mass="45505">MYNQFRQDFPVLNSNFHDKQLIYLDNAATSQKPSSVLQAVKEYYQKHNANPYRGLYGLSVKATDAYESARKLTAEFIHADNPSEVIFTRNTTEALNLLAYSYGRSVLKSGDEIVLSISEHHSNIIPWQQVAKEKGAVLKYLYLSDDGRIIEEDLEKKITERTKIVSIAHVSNVLGTIHPIEKIIQKAHSVGAVAVVDTAQGIPHYPVDVQKLDVDFLAFSGHKMLAPMGIGVLYGKEKLLNAMPPFLTGGEMIEIVSEQDATFAPLPHKFEAGTPNVGGAVGLAAAIEYINHIGYETIQNIEEELTDYALQELNKLPEITIYGDKVNCRKRCGVISFNVNGVHPHDTASILDGDGIAVRAGHHCAQPLMKYLNVPATCRISFYFYNTKEEINLFIQSLKKVRRLLGYGN</sequence>
<dbReference type="InterPro" id="IPR020578">
    <property type="entry name" value="Aminotrans_V_PyrdxlP_BS"/>
</dbReference>
<dbReference type="GO" id="GO:0030170">
    <property type="term" value="F:pyridoxal phosphate binding"/>
    <property type="evidence" value="ECO:0007669"/>
    <property type="project" value="UniProtKB-UniRule"/>
</dbReference>
<comment type="cofactor">
    <cofactor evidence="1 7">
        <name>pyridoxal 5'-phosphate</name>
        <dbReference type="ChEBI" id="CHEBI:597326"/>
    </cofactor>
</comment>
<dbReference type="GO" id="GO:0031071">
    <property type="term" value="F:cysteine desulfurase activity"/>
    <property type="evidence" value="ECO:0007669"/>
    <property type="project" value="UniProtKB-UniRule"/>
</dbReference>
<dbReference type="Gene3D" id="3.90.1150.10">
    <property type="entry name" value="Aspartate Aminotransferase, domain 1"/>
    <property type="match status" value="1"/>
</dbReference>
<dbReference type="EMBL" id="CP048000">
    <property type="protein sequence ID" value="QHQ61765.1"/>
    <property type="molecule type" value="Genomic_DNA"/>
</dbReference>
<keyword evidence="11" id="KW-1185">Reference proteome</keyword>
<dbReference type="InterPro" id="IPR016454">
    <property type="entry name" value="Cysteine_dSase"/>
</dbReference>
<dbReference type="CDD" id="cd06453">
    <property type="entry name" value="SufS_like"/>
    <property type="match status" value="1"/>
</dbReference>
<keyword evidence="5 8" id="KW-0663">Pyridoxal phosphate</keyword>
<evidence type="ECO:0000313" key="11">
    <source>
        <dbReference type="Proteomes" id="UP000464314"/>
    </source>
</evidence>
<dbReference type="PANTHER" id="PTHR43586:SF8">
    <property type="entry name" value="CYSTEINE DESULFURASE 1, CHLOROPLASTIC"/>
    <property type="match status" value="1"/>
</dbReference>
<proteinExistence type="inferred from homology"/>
<dbReference type="AlphaFoldDB" id="A0A6P1TQC5"/>
<evidence type="ECO:0000256" key="1">
    <source>
        <dbReference type="ARBA" id="ARBA00001933"/>
    </source>
</evidence>
<dbReference type="KEGG" id="anr:Ana3638_14080"/>
<gene>
    <name evidence="10" type="primary">sufS</name>
    <name evidence="10" type="ORF">Ana3638_14080</name>
</gene>
<evidence type="ECO:0000313" key="10">
    <source>
        <dbReference type="EMBL" id="QHQ61765.1"/>
    </source>
</evidence>
<evidence type="ECO:0000259" key="9">
    <source>
        <dbReference type="Pfam" id="PF00266"/>
    </source>
</evidence>
<evidence type="ECO:0000256" key="3">
    <source>
        <dbReference type="ARBA" id="ARBA00012239"/>
    </source>
</evidence>
<protein>
    <recommendedName>
        <fullName evidence="3 8">Cysteine desulfurase</fullName>
        <ecNumber evidence="3 8">2.8.1.7</ecNumber>
    </recommendedName>
</protein>
<dbReference type="Pfam" id="PF00266">
    <property type="entry name" value="Aminotran_5"/>
    <property type="match status" value="1"/>
</dbReference>
<evidence type="ECO:0000256" key="4">
    <source>
        <dbReference type="ARBA" id="ARBA00022679"/>
    </source>
</evidence>
<feature type="domain" description="Aminotransferase class V" evidence="9">
    <location>
        <begin position="22"/>
        <end position="394"/>
    </location>
</feature>
<dbReference type="PROSITE" id="PS00595">
    <property type="entry name" value="AA_TRANSFER_CLASS_5"/>
    <property type="match status" value="1"/>
</dbReference>
<comment type="function">
    <text evidence="8">Catalyzes the removal of elemental sulfur and selenium atoms from L-cysteine, L-cystine, L-selenocysteine, and L-selenocystine to produce L-alanine.</text>
</comment>
<dbReference type="EC" id="2.8.1.7" evidence="3 8"/>
<dbReference type="GO" id="GO:0006534">
    <property type="term" value="P:cysteine metabolic process"/>
    <property type="evidence" value="ECO:0007669"/>
    <property type="project" value="UniProtKB-UniRule"/>
</dbReference>
<evidence type="ECO:0000256" key="7">
    <source>
        <dbReference type="RuleBase" id="RU004504"/>
    </source>
</evidence>
<evidence type="ECO:0000256" key="6">
    <source>
        <dbReference type="ARBA" id="ARBA00050776"/>
    </source>
</evidence>
<keyword evidence="4 8" id="KW-0808">Transferase</keyword>
<dbReference type="SUPFAM" id="SSF53383">
    <property type="entry name" value="PLP-dependent transferases"/>
    <property type="match status" value="1"/>
</dbReference>
<dbReference type="InterPro" id="IPR015424">
    <property type="entry name" value="PyrdxlP-dep_Trfase"/>
</dbReference>
<reference evidence="10 11" key="1">
    <citation type="submission" date="2020-01" db="EMBL/GenBank/DDBJ databases">
        <title>Genome analysis of Anaerocolumna sp. CBA3638.</title>
        <authorList>
            <person name="Kim J."/>
            <person name="Roh S.W."/>
        </authorList>
    </citation>
    <scope>NUCLEOTIDE SEQUENCE [LARGE SCALE GENOMIC DNA]</scope>
    <source>
        <strain evidence="10 11">CBA3638</strain>
    </source>
</reference>
<accession>A0A6P1TQC5</accession>
<organism evidence="10 11">
    <name type="scientific">Anaerocolumna sedimenticola</name>
    <dbReference type="NCBI Taxonomy" id="2696063"/>
    <lineage>
        <taxon>Bacteria</taxon>
        <taxon>Bacillati</taxon>
        <taxon>Bacillota</taxon>
        <taxon>Clostridia</taxon>
        <taxon>Lachnospirales</taxon>
        <taxon>Lachnospiraceae</taxon>
        <taxon>Anaerocolumna</taxon>
    </lineage>
</organism>
<comment type="catalytic activity">
    <reaction evidence="6 8">
        <text>(sulfur carrier)-H + L-cysteine = (sulfur carrier)-SH + L-alanine</text>
        <dbReference type="Rhea" id="RHEA:43892"/>
        <dbReference type="Rhea" id="RHEA-COMP:14737"/>
        <dbReference type="Rhea" id="RHEA-COMP:14739"/>
        <dbReference type="ChEBI" id="CHEBI:29917"/>
        <dbReference type="ChEBI" id="CHEBI:35235"/>
        <dbReference type="ChEBI" id="CHEBI:57972"/>
        <dbReference type="ChEBI" id="CHEBI:64428"/>
        <dbReference type="EC" id="2.8.1.7"/>
    </reaction>
</comment>
<dbReference type="RefSeq" id="WP_161838590.1">
    <property type="nucleotide sequence ID" value="NZ_CP048000.1"/>
</dbReference>
<comment type="similarity">
    <text evidence="2 8">Belongs to the class-V pyridoxal-phosphate-dependent aminotransferase family. Csd subfamily.</text>
</comment>
<dbReference type="PIRSF" id="PIRSF005572">
    <property type="entry name" value="NifS"/>
    <property type="match status" value="1"/>
</dbReference>
<evidence type="ECO:0000256" key="2">
    <source>
        <dbReference type="ARBA" id="ARBA00010447"/>
    </source>
</evidence>
<dbReference type="InterPro" id="IPR015422">
    <property type="entry name" value="PyrdxlP-dep_Trfase_small"/>
</dbReference>
<evidence type="ECO:0000256" key="8">
    <source>
        <dbReference type="RuleBase" id="RU004506"/>
    </source>
</evidence>
<dbReference type="Gene3D" id="3.40.640.10">
    <property type="entry name" value="Type I PLP-dependent aspartate aminotransferase-like (Major domain)"/>
    <property type="match status" value="1"/>
</dbReference>
<evidence type="ECO:0000256" key="5">
    <source>
        <dbReference type="ARBA" id="ARBA00022898"/>
    </source>
</evidence>